<feature type="domain" description="HTH myb-type" evidence="5">
    <location>
        <begin position="172"/>
        <end position="227"/>
    </location>
</feature>
<gene>
    <name evidence="6" type="ORF">HKI87_04g30900</name>
</gene>
<feature type="region of interest" description="Disordered" evidence="4">
    <location>
        <begin position="262"/>
        <end position="292"/>
    </location>
</feature>
<dbReference type="Gene3D" id="1.10.10.60">
    <property type="entry name" value="Homeodomain-like"/>
    <property type="match status" value="1"/>
</dbReference>
<keyword evidence="2" id="KW-0804">Transcription</keyword>
<reference evidence="6 7" key="1">
    <citation type="submission" date="2024-03" db="EMBL/GenBank/DDBJ databases">
        <title>Complete genome sequence of the green alga Chloropicon roscoffensis RCC1871.</title>
        <authorList>
            <person name="Lemieux C."/>
            <person name="Pombert J.-F."/>
            <person name="Otis C."/>
            <person name="Turmel M."/>
        </authorList>
    </citation>
    <scope>NUCLEOTIDE SEQUENCE [LARGE SCALE GENOMIC DNA]</scope>
    <source>
        <strain evidence="6 7">RCC1871</strain>
    </source>
</reference>
<dbReference type="Proteomes" id="UP001472866">
    <property type="component" value="Chromosome 04"/>
</dbReference>
<dbReference type="NCBIfam" id="TIGR01557">
    <property type="entry name" value="myb_SHAQKYF"/>
    <property type="match status" value="1"/>
</dbReference>
<dbReference type="InterPro" id="IPR006447">
    <property type="entry name" value="Myb_dom_plants"/>
</dbReference>
<dbReference type="PROSITE" id="PS51294">
    <property type="entry name" value="HTH_MYB"/>
    <property type="match status" value="1"/>
</dbReference>
<feature type="region of interest" description="Disordered" evidence="4">
    <location>
        <begin position="234"/>
        <end position="253"/>
    </location>
</feature>
<name>A0AAX4P5A0_9CHLO</name>
<evidence type="ECO:0000256" key="2">
    <source>
        <dbReference type="ARBA" id="ARBA00023163"/>
    </source>
</evidence>
<dbReference type="InterPro" id="IPR046955">
    <property type="entry name" value="PHR1-like"/>
</dbReference>
<dbReference type="Pfam" id="PF00249">
    <property type="entry name" value="Myb_DNA-binding"/>
    <property type="match status" value="1"/>
</dbReference>
<protein>
    <submittedName>
        <fullName evidence="6">HTH myb-type domain-containing protein</fullName>
    </submittedName>
</protein>
<evidence type="ECO:0000256" key="3">
    <source>
        <dbReference type="ARBA" id="ARBA00023242"/>
    </source>
</evidence>
<dbReference type="InterPro" id="IPR017930">
    <property type="entry name" value="Myb_dom"/>
</dbReference>
<dbReference type="EMBL" id="CP151504">
    <property type="protein sequence ID" value="WZN61555.1"/>
    <property type="molecule type" value="Genomic_DNA"/>
</dbReference>
<evidence type="ECO:0000256" key="1">
    <source>
        <dbReference type="ARBA" id="ARBA00023015"/>
    </source>
</evidence>
<dbReference type="GO" id="GO:0003700">
    <property type="term" value="F:DNA-binding transcription factor activity"/>
    <property type="evidence" value="ECO:0007669"/>
    <property type="project" value="InterPro"/>
</dbReference>
<evidence type="ECO:0000313" key="7">
    <source>
        <dbReference type="Proteomes" id="UP001472866"/>
    </source>
</evidence>
<organism evidence="6 7">
    <name type="scientific">Chloropicon roscoffensis</name>
    <dbReference type="NCBI Taxonomy" id="1461544"/>
    <lineage>
        <taxon>Eukaryota</taxon>
        <taxon>Viridiplantae</taxon>
        <taxon>Chlorophyta</taxon>
        <taxon>Chloropicophyceae</taxon>
        <taxon>Chloropicales</taxon>
        <taxon>Chloropicaceae</taxon>
        <taxon>Chloropicon</taxon>
    </lineage>
</organism>
<sequence>MPTADIIATSVDWIHQLMDDEIPKFEPLKAQTTAAQEVPVAPVASPGGSGQRIHQPPAHHQNYPQAFPVVAPASSVPAAGWERAVAPQDFQMPPFDLTHEAVGKIEGEYSRELMEAMVSSPPVLGHPSPDLGSSPRQVSGKKRRKSQYVDIVLQPYDDPAIQIEDQPLPRCRLRWTPELHDRFEQAVKRLGGGDRATPKTVLQLMDVQGLTIFHVKSHLQKYRLSRQKLDQKLTAGGKKVGKLQGGNAGQFEKQRRLKDLLTAERGDGAVNAGASTSKGEGEAKEEDGRSEELRRAYDEGYRHALLGRSHKHTGKSYDVVDGELAEAVGEGEAESG</sequence>
<dbReference type="SUPFAM" id="SSF46689">
    <property type="entry name" value="Homeodomain-like"/>
    <property type="match status" value="1"/>
</dbReference>
<feature type="region of interest" description="Disordered" evidence="4">
    <location>
        <begin position="121"/>
        <end position="144"/>
    </location>
</feature>
<dbReference type="AlphaFoldDB" id="A0AAX4P5A0"/>
<dbReference type="InterPro" id="IPR001005">
    <property type="entry name" value="SANT/Myb"/>
</dbReference>
<keyword evidence="7" id="KW-1185">Reference proteome</keyword>
<dbReference type="GO" id="GO:0003677">
    <property type="term" value="F:DNA binding"/>
    <property type="evidence" value="ECO:0007669"/>
    <property type="project" value="InterPro"/>
</dbReference>
<evidence type="ECO:0000259" key="5">
    <source>
        <dbReference type="PROSITE" id="PS51294"/>
    </source>
</evidence>
<dbReference type="PANTHER" id="PTHR31499:SF79">
    <property type="entry name" value="HTH MYB-TYPE DOMAIN-CONTAINING PROTEIN"/>
    <property type="match status" value="1"/>
</dbReference>
<evidence type="ECO:0000256" key="4">
    <source>
        <dbReference type="SAM" id="MobiDB-lite"/>
    </source>
</evidence>
<dbReference type="PANTHER" id="PTHR31499">
    <property type="entry name" value="MYB FAMILY TRANSCRIPTION FACTOR PHL11"/>
    <property type="match status" value="1"/>
</dbReference>
<dbReference type="InterPro" id="IPR009057">
    <property type="entry name" value="Homeodomain-like_sf"/>
</dbReference>
<keyword evidence="3" id="KW-0539">Nucleus</keyword>
<dbReference type="FunFam" id="1.10.10.60:FF:000002">
    <property type="entry name" value="Myb family transcription factor"/>
    <property type="match status" value="1"/>
</dbReference>
<keyword evidence="1" id="KW-0805">Transcription regulation</keyword>
<proteinExistence type="predicted"/>
<feature type="region of interest" description="Disordered" evidence="4">
    <location>
        <begin position="36"/>
        <end position="62"/>
    </location>
</feature>
<feature type="compositionally biased region" description="Basic and acidic residues" evidence="4">
    <location>
        <begin position="279"/>
        <end position="292"/>
    </location>
</feature>
<accession>A0AAX4P5A0</accession>
<evidence type="ECO:0000313" key="6">
    <source>
        <dbReference type="EMBL" id="WZN61555.1"/>
    </source>
</evidence>